<dbReference type="GO" id="GO:0034069">
    <property type="term" value="F:aminoglycoside N-acetyltransferase activity"/>
    <property type="evidence" value="ECO:0007669"/>
    <property type="project" value="TreeGrafter"/>
</dbReference>
<keyword evidence="2" id="KW-0012">Acyltransferase</keyword>
<dbReference type="GO" id="GO:0030649">
    <property type="term" value="P:aminoglycoside antibiotic catabolic process"/>
    <property type="evidence" value="ECO:0007669"/>
    <property type="project" value="TreeGrafter"/>
</dbReference>
<name>A0AAW9RKY0_9HYPH</name>
<organism evidence="2 3">
    <name type="scientific">Microbaculum marinum</name>
    <dbReference type="NCBI Taxonomy" id="1764581"/>
    <lineage>
        <taxon>Bacteria</taxon>
        <taxon>Pseudomonadati</taxon>
        <taxon>Pseudomonadota</taxon>
        <taxon>Alphaproteobacteria</taxon>
        <taxon>Hyphomicrobiales</taxon>
        <taxon>Tepidamorphaceae</taxon>
        <taxon>Microbaculum</taxon>
    </lineage>
</organism>
<dbReference type="Proteomes" id="UP001378188">
    <property type="component" value="Unassembled WGS sequence"/>
</dbReference>
<dbReference type="PANTHER" id="PTHR37817">
    <property type="entry name" value="N-ACETYLTRANSFERASE EIS"/>
    <property type="match status" value="1"/>
</dbReference>
<evidence type="ECO:0000259" key="1">
    <source>
        <dbReference type="PROSITE" id="PS51186"/>
    </source>
</evidence>
<protein>
    <submittedName>
        <fullName evidence="2">N-acetyltransferase</fullName>
        <ecNumber evidence="2">2.3.1.-</ecNumber>
    </submittedName>
</protein>
<accession>A0AAW9RKY0</accession>
<dbReference type="InterPro" id="IPR051554">
    <property type="entry name" value="Acetyltransferase_Eis"/>
</dbReference>
<dbReference type="PANTHER" id="PTHR37817:SF1">
    <property type="entry name" value="N-ACETYLTRANSFERASE EIS"/>
    <property type="match status" value="1"/>
</dbReference>
<keyword evidence="3" id="KW-1185">Reference proteome</keyword>
<gene>
    <name evidence="2" type="ORF">V3328_05380</name>
</gene>
<evidence type="ECO:0000313" key="3">
    <source>
        <dbReference type="Proteomes" id="UP001378188"/>
    </source>
</evidence>
<proteinExistence type="predicted"/>
<dbReference type="EC" id="2.3.1.-" evidence="2"/>
<comment type="caution">
    <text evidence="2">The sequence shown here is derived from an EMBL/GenBank/DDBJ whole genome shotgun (WGS) entry which is preliminary data.</text>
</comment>
<dbReference type="InterPro" id="IPR016181">
    <property type="entry name" value="Acyl_CoA_acyltransferase"/>
</dbReference>
<dbReference type="SUPFAM" id="SSF55729">
    <property type="entry name" value="Acyl-CoA N-acyltransferases (Nat)"/>
    <property type="match status" value="1"/>
</dbReference>
<dbReference type="Pfam" id="PF13527">
    <property type="entry name" value="Acetyltransf_9"/>
    <property type="match status" value="1"/>
</dbReference>
<dbReference type="InterPro" id="IPR000182">
    <property type="entry name" value="GNAT_dom"/>
</dbReference>
<dbReference type="EMBL" id="JAZHOF010000002">
    <property type="protein sequence ID" value="MEJ8570892.1"/>
    <property type="molecule type" value="Genomic_DNA"/>
</dbReference>
<feature type="domain" description="N-acetyltransferase" evidence="1">
    <location>
        <begin position="10"/>
        <end position="157"/>
    </location>
</feature>
<dbReference type="AlphaFoldDB" id="A0AAW9RKY0"/>
<keyword evidence="2" id="KW-0808">Transferase</keyword>
<evidence type="ECO:0000313" key="2">
    <source>
        <dbReference type="EMBL" id="MEJ8570892.1"/>
    </source>
</evidence>
<sequence>MRVAPELDGLEVREETGADTATIHNLVTCAFDSGLEARLVDRLRADGDLVLSLVAELNGKIVGYAGFSRLAIQGRALKATALAPVAVARTYRRRGIATALVREGIRRLEEADENLVFVLGDPPFYQRFGFDGRVARQYCAQWSGPAFMALELARRVEPDSRPKVQYPAAFDIFG</sequence>
<dbReference type="RefSeq" id="WP_340328588.1">
    <property type="nucleotide sequence ID" value="NZ_JAZHOF010000002.1"/>
</dbReference>
<dbReference type="Gene3D" id="3.40.630.30">
    <property type="match status" value="1"/>
</dbReference>
<dbReference type="PROSITE" id="PS51186">
    <property type="entry name" value="GNAT"/>
    <property type="match status" value="1"/>
</dbReference>
<reference evidence="2 3" key="1">
    <citation type="submission" date="2024-02" db="EMBL/GenBank/DDBJ databases">
        <title>Genome analysis and characterization of Microbaculum marinisediminis sp. nov., isolated from marine sediment.</title>
        <authorList>
            <person name="Du Z.-J."/>
            <person name="Ye Y.-Q."/>
            <person name="Zhang Z.-R."/>
            <person name="Yuan S.-M."/>
            <person name="Zhang X.-Y."/>
        </authorList>
    </citation>
    <scope>NUCLEOTIDE SEQUENCE [LARGE SCALE GENOMIC DNA]</scope>
    <source>
        <strain evidence="2 3">SDUM1044001</strain>
    </source>
</reference>
<dbReference type="CDD" id="cd04301">
    <property type="entry name" value="NAT_SF"/>
    <property type="match status" value="1"/>
</dbReference>